<organism evidence="1 2">
    <name type="scientific">Methylococcus capsulatus</name>
    <dbReference type="NCBI Taxonomy" id="414"/>
    <lineage>
        <taxon>Bacteria</taxon>
        <taxon>Pseudomonadati</taxon>
        <taxon>Pseudomonadota</taxon>
        <taxon>Gammaproteobacteria</taxon>
        <taxon>Methylococcales</taxon>
        <taxon>Methylococcaceae</taxon>
        <taxon>Methylococcus</taxon>
    </lineage>
</organism>
<dbReference type="EMBL" id="OX458332">
    <property type="protein sequence ID" value="CAI8777418.1"/>
    <property type="molecule type" value="Genomic_DNA"/>
</dbReference>
<dbReference type="GO" id="GO:0009036">
    <property type="term" value="F:type II site-specific deoxyribonuclease activity"/>
    <property type="evidence" value="ECO:0007669"/>
    <property type="project" value="InterPro"/>
</dbReference>
<name>A0AA35UTT6_METCP</name>
<evidence type="ECO:0000313" key="2">
    <source>
        <dbReference type="Proteomes" id="UP001158598"/>
    </source>
</evidence>
<dbReference type="InterPro" id="IPR011335">
    <property type="entry name" value="Restrct_endonuc-II-like"/>
</dbReference>
<dbReference type="SUPFAM" id="SSF52980">
    <property type="entry name" value="Restriction endonuclease-like"/>
    <property type="match status" value="1"/>
</dbReference>
<dbReference type="RefSeq" id="WP_282213611.1">
    <property type="nucleotide sequence ID" value="NZ_OX458332.1"/>
</dbReference>
<evidence type="ECO:0000313" key="1">
    <source>
        <dbReference type="EMBL" id="CAI8777418.1"/>
    </source>
</evidence>
<protein>
    <submittedName>
        <fullName evidence="1">Uncharacterized protein</fullName>
    </submittedName>
</protein>
<sequence length="153" mass="16723">MSANPIDSFIPEDIRTLHEIHNYRNAAQVLATGCPEEFHEIIDALSAFRLSLADIRKPGGNESDIPKRVSGLLRAKGWMETRIKGDLLITKVAGSGGKVLGLEDDGEGDEGDALDGIVSRSIWNGTARIRRSIAISMLSARSMSAIRSTRRFF</sequence>
<dbReference type="Pfam" id="PF09195">
    <property type="entry name" value="Endonuc-BglII"/>
    <property type="match status" value="1"/>
</dbReference>
<dbReference type="Proteomes" id="UP001158598">
    <property type="component" value="Chromosome"/>
</dbReference>
<dbReference type="AlphaFoldDB" id="A0AA35UTT6"/>
<proteinExistence type="predicted"/>
<gene>
    <name evidence="1" type="ORF">MCNOR_1138</name>
</gene>
<dbReference type="InterPro" id="IPR015278">
    <property type="entry name" value="BglII-like"/>
</dbReference>
<reference evidence="1" key="1">
    <citation type="submission" date="2023-03" db="EMBL/GenBank/DDBJ databases">
        <authorList>
            <person name="Pearce D."/>
        </authorList>
    </citation>
    <scope>NUCLEOTIDE SEQUENCE</scope>
    <source>
        <strain evidence="1">Mc</strain>
    </source>
</reference>
<dbReference type="GO" id="GO:0009307">
    <property type="term" value="P:DNA restriction-modification system"/>
    <property type="evidence" value="ECO:0007669"/>
    <property type="project" value="InterPro"/>
</dbReference>
<accession>A0AA35UTT6</accession>